<dbReference type="AlphaFoldDB" id="A0A9W5TXZ4"/>
<keyword evidence="3 4" id="KW-0808">Transferase</keyword>
<dbReference type="CDD" id="cd00609">
    <property type="entry name" value="AAT_like"/>
    <property type="match status" value="1"/>
</dbReference>
<dbReference type="InterPro" id="IPR015422">
    <property type="entry name" value="PyrdxlP-dep_Trfase_small"/>
</dbReference>
<evidence type="ECO:0000313" key="7">
    <source>
        <dbReference type="Proteomes" id="UP000621492"/>
    </source>
</evidence>
<reference evidence="6" key="1">
    <citation type="journal article" date="2014" name="Int. J. Syst. Evol. Microbiol.">
        <title>Complete genome sequence of Corynebacterium casei LMG S-19264T (=DSM 44701T), isolated from a smear-ripened cheese.</title>
        <authorList>
            <consortium name="US DOE Joint Genome Institute (JGI-PGF)"/>
            <person name="Walter F."/>
            <person name="Albersmeier A."/>
            <person name="Kalinowski J."/>
            <person name="Ruckert C."/>
        </authorList>
    </citation>
    <scope>NUCLEOTIDE SEQUENCE</scope>
    <source>
        <strain evidence="6">CGMCC 1.15454</strain>
    </source>
</reference>
<dbReference type="EMBL" id="BMJD01000015">
    <property type="protein sequence ID" value="GGB43967.1"/>
    <property type="molecule type" value="Genomic_DNA"/>
</dbReference>
<evidence type="ECO:0000256" key="3">
    <source>
        <dbReference type="ARBA" id="ARBA00022679"/>
    </source>
</evidence>
<dbReference type="Proteomes" id="UP000621492">
    <property type="component" value="Unassembled WGS sequence"/>
</dbReference>
<comment type="similarity">
    <text evidence="4">Belongs to the class-I pyridoxal-phosphate-dependent aminotransferase family.</text>
</comment>
<dbReference type="Gene3D" id="3.40.640.10">
    <property type="entry name" value="Type I PLP-dependent aspartate aminotransferase-like (Major domain)"/>
    <property type="match status" value="1"/>
</dbReference>
<gene>
    <name evidence="6" type="primary">aspB</name>
    <name evidence="6" type="ORF">GCM10011409_21970</name>
</gene>
<keyword evidence="2 4" id="KW-0032">Aminotransferase</keyword>
<organism evidence="6 7">
    <name type="scientific">Lentibacillus populi</name>
    <dbReference type="NCBI Taxonomy" id="1827502"/>
    <lineage>
        <taxon>Bacteria</taxon>
        <taxon>Bacillati</taxon>
        <taxon>Bacillota</taxon>
        <taxon>Bacilli</taxon>
        <taxon>Bacillales</taxon>
        <taxon>Bacillaceae</taxon>
        <taxon>Lentibacillus</taxon>
    </lineage>
</organism>
<comment type="cofactor">
    <cofactor evidence="1 4">
        <name>pyridoxal 5'-phosphate</name>
        <dbReference type="ChEBI" id="CHEBI:597326"/>
    </cofactor>
</comment>
<sequence length="403" mass="44984">MNISLSDKMNHFQTSIYNELSNYKKQKLKEGKEIIDLSVGSPDLPPAQFVIDEMTKNVQDPGQYGYTLTGIDALHQAIADYYGRQYDVTVSATSETLMVMGSQDGLVHLPMVLTNPEDIILLPDPGYTAYNTGVSLAGATPYRMPLKEENNFLPDLEAIPEEIRHKAKLMVLNFPGNPVPALATEEFFQQVVAFAKKYQIAVLHDFAYSELYYEDEKPISFLSIEGAKDVGVEFNSFSKSFNLAGCRIGYIVGNTTIVNGLSRLKSNLDYGVFHPIQKTAIRALENSVDFSEMLRTVYKKRRDILVAGLNDLGWKVEAPKASMFIWAKVPEPFTSTQFTYRLIDEAGIVVVPGNAFGEAGEGYVRIGLVQPDEVLKKVVEKIRASNIFSNVKFEFADKNPQTE</sequence>
<dbReference type="GO" id="GO:0008483">
    <property type="term" value="F:transaminase activity"/>
    <property type="evidence" value="ECO:0007669"/>
    <property type="project" value="UniProtKB-KW"/>
</dbReference>
<dbReference type="PROSITE" id="PS00105">
    <property type="entry name" value="AA_TRANSFER_CLASS_1"/>
    <property type="match status" value="1"/>
</dbReference>
<dbReference type="InterPro" id="IPR004839">
    <property type="entry name" value="Aminotransferase_I/II_large"/>
</dbReference>
<reference evidence="6" key="2">
    <citation type="submission" date="2020-09" db="EMBL/GenBank/DDBJ databases">
        <authorList>
            <person name="Sun Q."/>
            <person name="Zhou Y."/>
        </authorList>
    </citation>
    <scope>NUCLEOTIDE SEQUENCE</scope>
    <source>
        <strain evidence="6">CGMCC 1.15454</strain>
    </source>
</reference>
<evidence type="ECO:0000256" key="2">
    <source>
        <dbReference type="ARBA" id="ARBA00022576"/>
    </source>
</evidence>
<accession>A0A9W5TXZ4</accession>
<dbReference type="Pfam" id="PF00155">
    <property type="entry name" value="Aminotran_1_2"/>
    <property type="match status" value="1"/>
</dbReference>
<dbReference type="SUPFAM" id="SSF53383">
    <property type="entry name" value="PLP-dependent transferases"/>
    <property type="match status" value="1"/>
</dbReference>
<dbReference type="InterPro" id="IPR004838">
    <property type="entry name" value="NHTrfase_class1_PyrdxlP-BS"/>
</dbReference>
<dbReference type="InterPro" id="IPR015421">
    <property type="entry name" value="PyrdxlP-dep_Trfase_major"/>
</dbReference>
<evidence type="ECO:0000259" key="5">
    <source>
        <dbReference type="Pfam" id="PF00155"/>
    </source>
</evidence>
<evidence type="ECO:0000313" key="6">
    <source>
        <dbReference type="EMBL" id="GGB43967.1"/>
    </source>
</evidence>
<dbReference type="PANTHER" id="PTHR42832:SF3">
    <property type="entry name" value="L-GLUTAMINE--4-(METHYLSULFANYL)-2-OXOBUTANOATE AMINOTRANSFERASE"/>
    <property type="match status" value="1"/>
</dbReference>
<evidence type="ECO:0000256" key="1">
    <source>
        <dbReference type="ARBA" id="ARBA00001933"/>
    </source>
</evidence>
<evidence type="ECO:0000256" key="4">
    <source>
        <dbReference type="RuleBase" id="RU000481"/>
    </source>
</evidence>
<dbReference type="RefSeq" id="WP_188725153.1">
    <property type="nucleotide sequence ID" value="NZ_BMJD01000015.1"/>
</dbReference>
<dbReference type="Gene3D" id="3.90.1150.10">
    <property type="entry name" value="Aspartate Aminotransferase, domain 1"/>
    <property type="match status" value="1"/>
</dbReference>
<name>A0A9W5TXZ4_9BACI</name>
<dbReference type="InterPro" id="IPR050881">
    <property type="entry name" value="LL-DAP_aminotransferase"/>
</dbReference>
<keyword evidence="7" id="KW-1185">Reference proteome</keyword>
<dbReference type="GO" id="GO:0030170">
    <property type="term" value="F:pyridoxal phosphate binding"/>
    <property type="evidence" value="ECO:0007669"/>
    <property type="project" value="InterPro"/>
</dbReference>
<dbReference type="PANTHER" id="PTHR42832">
    <property type="entry name" value="AMINO ACID AMINOTRANSFERASE"/>
    <property type="match status" value="1"/>
</dbReference>
<protein>
    <recommendedName>
        <fullName evidence="4">Aminotransferase</fullName>
        <ecNumber evidence="4">2.6.1.-</ecNumber>
    </recommendedName>
</protein>
<proteinExistence type="inferred from homology"/>
<dbReference type="NCBIfam" id="NF005815">
    <property type="entry name" value="PRK07681.1"/>
    <property type="match status" value="1"/>
</dbReference>
<comment type="caution">
    <text evidence="6">The sequence shown here is derived from an EMBL/GenBank/DDBJ whole genome shotgun (WGS) entry which is preliminary data.</text>
</comment>
<dbReference type="EC" id="2.6.1.-" evidence="4"/>
<dbReference type="InterPro" id="IPR015424">
    <property type="entry name" value="PyrdxlP-dep_Trfase"/>
</dbReference>
<feature type="domain" description="Aminotransferase class I/classII large" evidence="5">
    <location>
        <begin position="33"/>
        <end position="382"/>
    </location>
</feature>